<feature type="transmembrane region" description="Helical" evidence="6">
    <location>
        <begin position="163"/>
        <end position="189"/>
    </location>
</feature>
<proteinExistence type="inferred from homology"/>
<keyword evidence="6" id="KW-1003">Cell membrane</keyword>
<dbReference type="InterPro" id="IPR002781">
    <property type="entry name" value="TM_pro_TauE-like"/>
</dbReference>
<comment type="similarity">
    <text evidence="2 6">Belongs to the 4-toluene sulfonate uptake permease (TSUP) (TC 2.A.102) family.</text>
</comment>
<dbReference type="PANTHER" id="PTHR43701:SF2">
    <property type="entry name" value="MEMBRANE TRANSPORTER PROTEIN YJNA-RELATED"/>
    <property type="match status" value="1"/>
</dbReference>
<feature type="transmembrane region" description="Helical" evidence="6">
    <location>
        <begin position="201"/>
        <end position="220"/>
    </location>
</feature>
<evidence type="ECO:0000256" key="2">
    <source>
        <dbReference type="ARBA" id="ARBA00009142"/>
    </source>
</evidence>
<keyword evidence="3 6" id="KW-0812">Transmembrane</keyword>
<comment type="caution">
    <text evidence="7">The sequence shown here is derived from an EMBL/GenBank/DDBJ whole genome shotgun (WGS) entry which is preliminary data.</text>
</comment>
<dbReference type="EMBL" id="JBHSGB010000010">
    <property type="protein sequence ID" value="MFC4655642.1"/>
    <property type="molecule type" value="Genomic_DNA"/>
</dbReference>
<feature type="transmembrane region" description="Helical" evidence="6">
    <location>
        <begin position="43"/>
        <end position="63"/>
    </location>
</feature>
<keyword evidence="8" id="KW-1185">Reference proteome</keyword>
<evidence type="ECO:0000256" key="6">
    <source>
        <dbReference type="RuleBase" id="RU363041"/>
    </source>
</evidence>
<feature type="transmembrane region" description="Helical" evidence="6">
    <location>
        <begin position="226"/>
        <end position="244"/>
    </location>
</feature>
<dbReference type="Proteomes" id="UP001595962">
    <property type="component" value="Unassembled WGS sequence"/>
</dbReference>
<dbReference type="InterPro" id="IPR051598">
    <property type="entry name" value="TSUP/Inactive_protease-like"/>
</dbReference>
<evidence type="ECO:0000256" key="4">
    <source>
        <dbReference type="ARBA" id="ARBA00022989"/>
    </source>
</evidence>
<feature type="transmembrane region" description="Helical" evidence="6">
    <location>
        <begin position="126"/>
        <end position="151"/>
    </location>
</feature>
<comment type="subcellular location">
    <subcellularLocation>
        <location evidence="6">Cell membrane</location>
        <topology evidence="6">Multi-pass membrane protein</topology>
    </subcellularLocation>
    <subcellularLocation>
        <location evidence="1">Membrane</location>
        <topology evidence="1">Multi-pass membrane protein</topology>
    </subcellularLocation>
</comment>
<name>A0ABV9JMZ1_9GAMM</name>
<evidence type="ECO:0000256" key="5">
    <source>
        <dbReference type="ARBA" id="ARBA00023136"/>
    </source>
</evidence>
<keyword evidence="5 6" id="KW-0472">Membrane</keyword>
<protein>
    <recommendedName>
        <fullName evidence="6">Probable membrane transporter protein</fullName>
    </recommendedName>
</protein>
<evidence type="ECO:0000256" key="3">
    <source>
        <dbReference type="ARBA" id="ARBA00022692"/>
    </source>
</evidence>
<accession>A0ABV9JMZ1</accession>
<dbReference type="Pfam" id="PF01925">
    <property type="entry name" value="TauE"/>
    <property type="match status" value="1"/>
</dbReference>
<reference evidence="8" key="1">
    <citation type="journal article" date="2019" name="Int. J. Syst. Evol. Microbiol.">
        <title>The Global Catalogue of Microorganisms (GCM) 10K type strain sequencing project: providing services to taxonomists for standard genome sequencing and annotation.</title>
        <authorList>
            <consortium name="The Broad Institute Genomics Platform"/>
            <consortium name="The Broad Institute Genome Sequencing Center for Infectious Disease"/>
            <person name="Wu L."/>
            <person name="Ma J."/>
        </authorList>
    </citation>
    <scope>NUCLEOTIDE SEQUENCE [LARGE SCALE GENOMIC DNA]</scope>
    <source>
        <strain evidence="8">DT28</strain>
    </source>
</reference>
<evidence type="ECO:0000256" key="1">
    <source>
        <dbReference type="ARBA" id="ARBA00004141"/>
    </source>
</evidence>
<evidence type="ECO:0000313" key="7">
    <source>
        <dbReference type="EMBL" id="MFC4655642.1"/>
    </source>
</evidence>
<sequence>MTIWVLLAALIIGAAVGLLGSGGSILTVPVLLHMLKLPEKVAIAASLGVVGQISLIALIPYLLRKRVPLDLLKRFVAPALAGTVSGTWLSGYLSADWQLLVLAALMLLSALNMWQQKLWQWPISSGWALAAVAFTLGGLTGLVGVGGGFLIVPLLLTVTSLPLVSAVACSLALICLQSWLAFAGHSYLLQQQGIHLPWSSIFWLGGLGAVGSLAGVLLSEHLPQQLLKRVFAVVLLLLAGSLFFV</sequence>
<dbReference type="RefSeq" id="WP_377334132.1">
    <property type="nucleotide sequence ID" value="NZ_JBHSGB010000010.1"/>
</dbReference>
<feature type="transmembrane region" description="Helical" evidence="6">
    <location>
        <begin position="97"/>
        <end position="114"/>
    </location>
</feature>
<gene>
    <name evidence="7" type="ORF">ACFO3I_11510</name>
</gene>
<organism evidence="7 8">
    <name type="scientific">Rheinheimera marina</name>
    <dbReference type="NCBI Taxonomy" id="1774958"/>
    <lineage>
        <taxon>Bacteria</taxon>
        <taxon>Pseudomonadati</taxon>
        <taxon>Pseudomonadota</taxon>
        <taxon>Gammaproteobacteria</taxon>
        <taxon>Chromatiales</taxon>
        <taxon>Chromatiaceae</taxon>
        <taxon>Rheinheimera</taxon>
    </lineage>
</organism>
<evidence type="ECO:0000313" key="8">
    <source>
        <dbReference type="Proteomes" id="UP001595962"/>
    </source>
</evidence>
<keyword evidence="4 6" id="KW-1133">Transmembrane helix</keyword>
<dbReference type="PANTHER" id="PTHR43701">
    <property type="entry name" value="MEMBRANE TRANSPORTER PROTEIN MJ0441-RELATED"/>
    <property type="match status" value="1"/>
</dbReference>